<dbReference type="RefSeq" id="WP_184510880.1">
    <property type="nucleotide sequence ID" value="NZ_JACHVT010000006.1"/>
</dbReference>
<organism evidence="2 3">
    <name type="scientific">Terracoccus luteus</name>
    <dbReference type="NCBI Taxonomy" id="53356"/>
    <lineage>
        <taxon>Bacteria</taxon>
        <taxon>Bacillati</taxon>
        <taxon>Actinomycetota</taxon>
        <taxon>Actinomycetes</taxon>
        <taxon>Micrococcales</taxon>
        <taxon>Intrasporangiaceae</taxon>
        <taxon>Terracoccus</taxon>
    </lineage>
</organism>
<evidence type="ECO:0000313" key="3">
    <source>
        <dbReference type="Proteomes" id="UP000590811"/>
    </source>
</evidence>
<evidence type="ECO:0000313" key="2">
    <source>
        <dbReference type="EMBL" id="MBB2987820.1"/>
    </source>
</evidence>
<comment type="caution">
    <text evidence="2">The sequence shown here is derived from an EMBL/GenBank/DDBJ whole genome shotgun (WGS) entry which is preliminary data.</text>
</comment>
<dbReference type="PANTHER" id="PTHR38011">
    <property type="entry name" value="DIHYDROFOLATE REDUCTASE FAMILY PROTEIN (AFU_ORTHOLOGUE AFUA_8G06820)"/>
    <property type="match status" value="1"/>
</dbReference>
<dbReference type="InterPro" id="IPR050765">
    <property type="entry name" value="Riboflavin_Biosynth_HTPR"/>
</dbReference>
<dbReference type="GO" id="GO:0008703">
    <property type="term" value="F:5-amino-6-(5-phosphoribosylamino)uracil reductase activity"/>
    <property type="evidence" value="ECO:0007669"/>
    <property type="project" value="InterPro"/>
</dbReference>
<evidence type="ECO:0000259" key="1">
    <source>
        <dbReference type="Pfam" id="PF01872"/>
    </source>
</evidence>
<sequence>MGSIKVHEFISLDGVFENPAWTAEYRWDPRMGEAIGRLTGGQGTELLLGRETYEMFAPAWSSRSAEDDPGVQFFNGARKNVVSSRDGELDWNNSRVIGAYDPERVRALRAEVEGDLYVSGSGTLVRAMLSDGLVDELHLFVFPIVLGSGERLFIGDETTRLRLIGTDSYESGVVHLAYGPTTE</sequence>
<feature type="domain" description="Bacterial bifunctional deaminase-reductase C-terminal" evidence="1">
    <location>
        <begin position="6"/>
        <end position="174"/>
    </location>
</feature>
<dbReference type="Pfam" id="PF01872">
    <property type="entry name" value="RibD_C"/>
    <property type="match status" value="1"/>
</dbReference>
<dbReference type="GO" id="GO:0009231">
    <property type="term" value="P:riboflavin biosynthetic process"/>
    <property type="evidence" value="ECO:0007669"/>
    <property type="project" value="InterPro"/>
</dbReference>
<accession>A0A839PUM1</accession>
<dbReference type="EMBL" id="JACHVT010000006">
    <property type="protein sequence ID" value="MBB2987820.1"/>
    <property type="molecule type" value="Genomic_DNA"/>
</dbReference>
<proteinExistence type="predicted"/>
<name>A0A839PUM1_9MICO</name>
<dbReference type="PANTHER" id="PTHR38011:SF11">
    <property type="entry name" value="2,5-DIAMINO-6-RIBOSYLAMINO-4(3H)-PYRIMIDINONE 5'-PHOSPHATE REDUCTASE"/>
    <property type="match status" value="1"/>
</dbReference>
<protein>
    <submittedName>
        <fullName evidence="2">Dihydrofolate reductase</fullName>
    </submittedName>
</protein>
<reference evidence="2 3" key="1">
    <citation type="submission" date="2020-08" db="EMBL/GenBank/DDBJ databases">
        <title>Genomic Encyclopedia of Type Strains, Phase IV (KMG-V): Genome sequencing to study the core and pangenomes of soil and plant-associated prokaryotes.</title>
        <authorList>
            <person name="Whitman W."/>
        </authorList>
    </citation>
    <scope>NUCLEOTIDE SEQUENCE [LARGE SCALE GENOMIC DNA]</scope>
    <source>
        <strain evidence="2 3">B3ACCR2</strain>
    </source>
</reference>
<gene>
    <name evidence="2" type="ORF">FHW14_003006</name>
</gene>
<dbReference type="AlphaFoldDB" id="A0A839PUM1"/>
<dbReference type="SUPFAM" id="SSF53597">
    <property type="entry name" value="Dihydrofolate reductase-like"/>
    <property type="match status" value="1"/>
</dbReference>
<dbReference type="Proteomes" id="UP000590811">
    <property type="component" value="Unassembled WGS sequence"/>
</dbReference>
<dbReference type="Gene3D" id="3.40.430.10">
    <property type="entry name" value="Dihydrofolate Reductase, subunit A"/>
    <property type="match status" value="1"/>
</dbReference>
<dbReference type="InterPro" id="IPR024072">
    <property type="entry name" value="DHFR-like_dom_sf"/>
</dbReference>
<dbReference type="InterPro" id="IPR002734">
    <property type="entry name" value="RibDG_C"/>
</dbReference>